<sequence length="1752" mass="205657">MLSFKQIIQRILQAYSEVSSSIYDNIQRPLWLCYILQILKYYYLIQMNFTSEIGNQAGSFQSIQNLILFKSIKNSIPRDIVLNILYFVLALNILTIGYIIIKLFLILFEFSKNFKISVIDYFLSFYCYALAYPSLYLSFICIQQINYIALMNAFLTLLIGLFGVCGDYSYKFFTKDYLQKRNSNLLLLAYILEIIGIVIYSYSDSDIIIKLFFIAQSLFKTYLHLFTQPYYSQPIMMLTLQGAIIRLSISSIILLQNYIKLQNKSFVLANFFVIPLGFVIGRVLLRIRINYLLENCYEQSSRLLQYQQPNKKKSFSFINVDIYCRYIINNYQLFFSEYSLSKYSIQLEQLITDHITKCESSQDCVCSDIQKTQKRMDETGDIQRETFLGNQQRKSLLNQHLNLVYLNLIRQSNSKSFIANVYFSYFSFLGDILQNQNTLFIEIQKFCSSSLLKQMNIIDQTRLKLFVENLYNKYQQKINAQQTYTNYESNSIYSIISYDEKLQNAEKQFTLCIQKKKKLVQLLCQQEFSLKDLQQNLQDLFDSREYLGNLLENLVEFKCYSTYLRCLCESFQSTFKSNSKLIKQIRTVKKITAYSSKIPFYSENSCVAFLSLLENQVGQITSISKNFFEITQIYTNDQSLGKNIDFLIPKNIAKSHQSLLHDFLKQDRINLNVFTKPQAICQDKDGWAIPYEIKFQISFVNQTLETGLACWLKRIKDERFHVLADLNKQISVITLSQQLYRQIFSERFTVSNLKKVNLSEWIPLLCGWQQILQSKQKKQIIQSVNKLEDNNYFNMFEQQDSYQRFQFDTILIKPQKGVDHTQINQETLVEDLIDLDLFRVNIELNFIQNKQMDYLHLTFNILEPFEDERQKYEHILEFKQLCQELNIQFEKYEESNENGSSKSPSKSTINRKKQKMKSIFFDQIISRDVNNLEKAEEQGSLVNNILSETQINTTRQLLSNRNQYYMGQENSSQTNLSQINYTHIQLGKYDEFQTNQKQNNVDGTLSQLVSTNLQLNKIDKLNTFSTANNFYDEVESPIKHYVDLENRQQNYSILNNLAKQDSINQYKIGNFQKFAPENNQIVDNNYNPQINNQIMSDLKVSNDIAEQQIQSDFNSDSISGTKQQTVNRQASISGVSSTNSERQIIARFISKKSGLAGIQIINLLGGVALFVMAMYSLIMFIQTNQILGVDKQNFLLINWMSGINQVLSISDTNLAALELIRLNFFNFNQDQEKQNIVKNLQSELIQQHQNLVDKMYIMYDKQSQDQIVFQNIVGNSLQLILYQGTDEGVFEVNCSLVYNIITQTGYIALQNHLLDSKKIFQHNMELNFQPLNSFIFNVTNKINHSFQERQSNQKTYLVQRISIFAIISFIFAISIIPTYSFVIKKQSDILKLFSTIEPEKINIMVQNLKYSKRIISISNQRQQLLKFNKMLSFNSFKSFEQNQLLVKKKNISNTIALQTQYGKVTAIVMIFFIFLQIQPVVDYFTSTEFFQNCQDRYTSFMAVMDMQSIMNEQVQGRYNILLSRLYPQNAVLDVEYYSEFLSNRDQWTSENLKRFQDLQNTKSQNSQYQTSKMTNIYYKSIEVNACDTFKANPQYFLNDQFDYLLCSQTNRGVLLQGLQIALKSFVQICSSFYQIQKISDNNEFQKQVMQFYQAYSLTDTIIFKQQLNQSLDYLLNFLKSINSNQYDDQINRQKVFIAWQLTTIFVTFFFGMIKYSDYIKKKIQQTKEYLNLIEIEVIENNPYLLSYLKKIS</sequence>
<keyword evidence="1" id="KW-1133">Transmembrane helix</keyword>
<protein>
    <submittedName>
        <fullName evidence="2">Transmembrane protein, putative</fullName>
    </submittedName>
</protein>
<proteinExistence type="predicted"/>
<keyword evidence="3" id="KW-1185">Reference proteome</keyword>
<dbReference type="Proteomes" id="UP000009168">
    <property type="component" value="Unassembled WGS sequence"/>
</dbReference>
<feature type="transmembrane region" description="Helical" evidence="1">
    <location>
        <begin position="1695"/>
        <end position="1713"/>
    </location>
</feature>
<feature type="transmembrane region" description="Helical" evidence="1">
    <location>
        <begin position="185"/>
        <end position="202"/>
    </location>
</feature>
<feature type="transmembrane region" description="Helical" evidence="1">
    <location>
        <begin position="84"/>
        <end position="106"/>
    </location>
</feature>
<dbReference type="InterPro" id="IPR052994">
    <property type="entry name" value="Tiny_macrocysts_regulators"/>
</dbReference>
<dbReference type="PANTHER" id="PTHR31600">
    <property type="entry name" value="TINY MACROCYSTS PROTEIN B-RELATED"/>
    <property type="match status" value="1"/>
</dbReference>
<keyword evidence="1" id="KW-0472">Membrane</keyword>
<feature type="transmembrane region" description="Helical" evidence="1">
    <location>
        <begin position="265"/>
        <end position="285"/>
    </location>
</feature>
<dbReference type="InParanoid" id="Q23R55"/>
<dbReference type="RefSeq" id="XP_001019231.2">
    <property type="nucleotide sequence ID" value="XM_001019231.2"/>
</dbReference>
<reference evidence="3" key="1">
    <citation type="journal article" date="2006" name="PLoS Biol.">
        <title>Macronuclear genome sequence of the ciliate Tetrahymena thermophila, a model eukaryote.</title>
        <authorList>
            <person name="Eisen J.A."/>
            <person name="Coyne R.S."/>
            <person name="Wu M."/>
            <person name="Wu D."/>
            <person name="Thiagarajan M."/>
            <person name="Wortman J.R."/>
            <person name="Badger J.H."/>
            <person name="Ren Q."/>
            <person name="Amedeo P."/>
            <person name="Jones K.M."/>
            <person name="Tallon L.J."/>
            <person name="Delcher A.L."/>
            <person name="Salzberg S.L."/>
            <person name="Silva J.C."/>
            <person name="Haas B.J."/>
            <person name="Majoros W.H."/>
            <person name="Farzad M."/>
            <person name="Carlton J.M."/>
            <person name="Smith R.K. Jr."/>
            <person name="Garg J."/>
            <person name="Pearlman R.E."/>
            <person name="Karrer K.M."/>
            <person name="Sun L."/>
            <person name="Manning G."/>
            <person name="Elde N.C."/>
            <person name="Turkewitz A.P."/>
            <person name="Asai D.J."/>
            <person name="Wilkes D.E."/>
            <person name="Wang Y."/>
            <person name="Cai H."/>
            <person name="Collins K."/>
            <person name="Stewart B.A."/>
            <person name="Lee S.R."/>
            <person name="Wilamowska K."/>
            <person name="Weinberg Z."/>
            <person name="Ruzzo W.L."/>
            <person name="Wloga D."/>
            <person name="Gaertig J."/>
            <person name="Frankel J."/>
            <person name="Tsao C.-C."/>
            <person name="Gorovsky M.A."/>
            <person name="Keeling P.J."/>
            <person name="Waller R.F."/>
            <person name="Patron N.J."/>
            <person name="Cherry J.M."/>
            <person name="Stover N.A."/>
            <person name="Krieger C.J."/>
            <person name="del Toro C."/>
            <person name="Ryder H.F."/>
            <person name="Williamson S.C."/>
            <person name="Barbeau R.A."/>
            <person name="Hamilton E.P."/>
            <person name="Orias E."/>
        </authorList>
    </citation>
    <scope>NUCLEOTIDE SEQUENCE [LARGE SCALE GENOMIC DNA]</scope>
    <source>
        <strain evidence="3">SB210</strain>
    </source>
</reference>
<feature type="transmembrane region" description="Helical" evidence="1">
    <location>
        <begin position="208"/>
        <end position="226"/>
    </location>
</feature>
<dbReference type="PANTHER" id="PTHR31600:SF2">
    <property type="entry name" value="GAMETE ENRICHED GENE 10 PROTEIN-RELATED"/>
    <property type="match status" value="1"/>
</dbReference>
<evidence type="ECO:0000313" key="2">
    <source>
        <dbReference type="EMBL" id="EAR98986.2"/>
    </source>
</evidence>
<dbReference type="KEGG" id="tet:TTHERM_00849290"/>
<feature type="transmembrane region" description="Helical" evidence="1">
    <location>
        <begin position="1160"/>
        <end position="1181"/>
    </location>
</feature>
<evidence type="ECO:0000256" key="1">
    <source>
        <dbReference type="SAM" id="Phobius"/>
    </source>
</evidence>
<accession>Q23R55</accession>
<feature type="transmembrane region" description="Helical" evidence="1">
    <location>
        <begin position="145"/>
        <end position="164"/>
    </location>
</feature>
<dbReference type="EMBL" id="GG662645">
    <property type="protein sequence ID" value="EAR98986.2"/>
    <property type="molecule type" value="Genomic_DNA"/>
</dbReference>
<keyword evidence="1 2" id="KW-0812">Transmembrane</keyword>
<organism evidence="2 3">
    <name type="scientific">Tetrahymena thermophila (strain SB210)</name>
    <dbReference type="NCBI Taxonomy" id="312017"/>
    <lineage>
        <taxon>Eukaryota</taxon>
        <taxon>Sar</taxon>
        <taxon>Alveolata</taxon>
        <taxon>Ciliophora</taxon>
        <taxon>Intramacronucleata</taxon>
        <taxon>Oligohymenophorea</taxon>
        <taxon>Hymenostomatida</taxon>
        <taxon>Tetrahymenina</taxon>
        <taxon>Tetrahymenidae</taxon>
        <taxon>Tetrahymena</taxon>
    </lineage>
</organism>
<feature type="transmembrane region" description="Helical" evidence="1">
    <location>
        <begin position="238"/>
        <end position="259"/>
    </location>
</feature>
<name>Q23R55_TETTS</name>
<feature type="transmembrane region" description="Helical" evidence="1">
    <location>
        <begin position="118"/>
        <end position="139"/>
    </location>
</feature>
<dbReference type="GeneID" id="7834860"/>
<evidence type="ECO:0000313" key="3">
    <source>
        <dbReference type="Proteomes" id="UP000009168"/>
    </source>
</evidence>
<gene>
    <name evidence="2" type="ORF">TTHERM_00849290</name>
</gene>
<feature type="transmembrane region" description="Helical" evidence="1">
    <location>
        <begin position="1361"/>
        <end position="1382"/>
    </location>
</feature>
<dbReference type="HOGENOM" id="CLU_003779_0_0_1"/>
<dbReference type="eggNOG" id="ENOG502QPQC">
    <property type="taxonomic scope" value="Eukaryota"/>
</dbReference>